<protein>
    <submittedName>
        <fullName evidence="2">Regulator of RNase E activity RraB</fullName>
    </submittedName>
</protein>
<organism evidence="2 3">
    <name type="scientific">Arthrobacter russicus</name>
    <dbReference type="NCBI Taxonomy" id="172040"/>
    <lineage>
        <taxon>Bacteria</taxon>
        <taxon>Bacillati</taxon>
        <taxon>Actinomycetota</taxon>
        <taxon>Actinomycetes</taxon>
        <taxon>Micrococcales</taxon>
        <taxon>Micrococcaceae</taxon>
        <taxon>Arthrobacter</taxon>
    </lineage>
</organism>
<dbReference type="Proteomes" id="UP001185069">
    <property type="component" value="Unassembled WGS sequence"/>
</dbReference>
<dbReference type="EMBL" id="JAVDQF010000001">
    <property type="protein sequence ID" value="MDR6268276.1"/>
    <property type="molecule type" value="Genomic_DNA"/>
</dbReference>
<dbReference type="Pfam" id="PF06877">
    <property type="entry name" value="RraB"/>
    <property type="match status" value="1"/>
</dbReference>
<proteinExistence type="predicted"/>
<gene>
    <name evidence="2" type="ORF">JOE69_000514</name>
</gene>
<name>A0ABU1J8S6_9MICC</name>
<dbReference type="Gene3D" id="3.30.70.970">
    <property type="entry name" value="RraB-like"/>
    <property type="match status" value="1"/>
</dbReference>
<evidence type="ECO:0000313" key="2">
    <source>
        <dbReference type="EMBL" id="MDR6268276.1"/>
    </source>
</evidence>
<evidence type="ECO:0000313" key="3">
    <source>
        <dbReference type="Proteomes" id="UP001185069"/>
    </source>
</evidence>
<reference evidence="2 3" key="1">
    <citation type="submission" date="2023-07" db="EMBL/GenBank/DDBJ databases">
        <title>Sequencing the genomes of 1000 actinobacteria strains.</title>
        <authorList>
            <person name="Klenk H.-P."/>
        </authorList>
    </citation>
    <scope>NUCLEOTIDE SEQUENCE [LARGE SCALE GENOMIC DNA]</scope>
    <source>
        <strain evidence="2 3">DSM 14555</strain>
    </source>
</reference>
<dbReference type="InterPro" id="IPR036701">
    <property type="entry name" value="RraB-like_sf"/>
</dbReference>
<feature type="domain" description="Regulator of ribonuclease activity B" evidence="1">
    <location>
        <begin position="22"/>
        <end position="106"/>
    </location>
</feature>
<comment type="caution">
    <text evidence="2">The sequence shown here is derived from an EMBL/GenBank/DDBJ whole genome shotgun (WGS) entry which is preliminary data.</text>
</comment>
<dbReference type="RefSeq" id="WP_309795848.1">
    <property type="nucleotide sequence ID" value="NZ_BAAAHY010000006.1"/>
</dbReference>
<keyword evidence="3" id="KW-1185">Reference proteome</keyword>
<dbReference type="SUPFAM" id="SSF89946">
    <property type="entry name" value="Hypothetical protein VC0424"/>
    <property type="match status" value="1"/>
</dbReference>
<accession>A0ABU1J8S6</accession>
<sequence>MKPIDQLVRDEVRAAQPQLAHRRRLGDDLSKIRPVDHNLIFRDFDSAKAVQSELEARGFTTDLWMDRTFFLDAQKASALSDVALAAAFTEVISVAAHYDFEYDGWGASIET</sequence>
<dbReference type="InterPro" id="IPR009671">
    <property type="entry name" value="RraB_dom"/>
</dbReference>
<evidence type="ECO:0000259" key="1">
    <source>
        <dbReference type="Pfam" id="PF06877"/>
    </source>
</evidence>